<evidence type="ECO:0000259" key="3">
    <source>
        <dbReference type="Pfam" id="PF00535"/>
    </source>
</evidence>
<keyword evidence="5" id="KW-1185">Reference proteome</keyword>
<dbReference type="CDD" id="cd00761">
    <property type="entry name" value="Glyco_tranf_GTA_type"/>
    <property type="match status" value="1"/>
</dbReference>
<accession>A0ABT4AFD2</accession>
<dbReference type="PANTHER" id="PTHR22916">
    <property type="entry name" value="GLYCOSYLTRANSFERASE"/>
    <property type="match status" value="1"/>
</dbReference>
<feature type="domain" description="Glycosyltransferase 2-like" evidence="3">
    <location>
        <begin position="5"/>
        <end position="167"/>
    </location>
</feature>
<evidence type="ECO:0000256" key="1">
    <source>
        <dbReference type="ARBA" id="ARBA00022676"/>
    </source>
</evidence>
<name>A0ABT4AFD2_9BACT</name>
<keyword evidence="2" id="KW-0808">Transferase</keyword>
<evidence type="ECO:0000313" key="5">
    <source>
        <dbReference type="Proteomes" id="UP001207654"/>
    </source>
</evidence>
<dbReference type="Proteomes" id="UP001207654">
    <property type="component" value="Unassembled WGS sequence"/>
</dbReference>
<proteinExistence type="predicted"/>
<comment type="caution">
    <text evidence="4">The sequence shown here is derived from an EMBL/GenBank/DDBJ whole genome shotgun (WGS) entry which is preliminary data.</text>
</comment>
<protein>
    <submittedName>
        <fullName evidence="4">Glycosyltransferase family 2 protein</fullName>
    </submittedName>
</protein>
<dbReference type="PANTHER" id="PTHR22916:SF51">
    <property type="entry name" value="GLYCOSYLTRANSFERASE EPSH-RELATED"/>
    <property type="match status" value="1"/>
</dbReference>
<dbReference type="Pfam" id="PF00535">
    <property type="entry name" value="Glycos_transf_2"/>
    <property type="match status" value="1"/>
</dbReference>
<evidence type="ECO:0000256" key="2">
    <source>
        <dbReference type="ARBA" id="ARBA00022679"/>
    </source>
</evidence>
<dbReference type="Gene3D" id="3.90.550.10">
    <property type="entry name" value="Spore Coat Polysaccharide Biosynthesis Protein SpsA, Chain A"/>
    <property type="match status" value="1"/>
</dbReference>
<reference evidence="4 5" key="1">
    <citation type="submission" date="2022-11" db="EMBL/GenBank/DDBJ databases">
        <title>Minimal conservation of predation-associated metabolite biosynthetic gene clusters underscores biosynthetic potential of Myxococcota including descriptions for ten novel species: Archangium lansinium sp. nov., Myxococcus landrumus sp. nov., Nannocystis bai.</title>
        <authorList>
            <person name="Ahearne A."/>
            <person name="Stevens C."/>
            <person name="Phillips K."/>
        </authorList>
    </citation>
    <scope>NUCLEOTIDE SEQUENCE [LARGE SCALE GENOMIC DNA]</scope>
    <source>
        <strain evidence="4 5">MIWBW</strain>
    </source>
</reference>
<keyword evidence="1" id="KW-0328">Glycosyltransferase</keyword>
<sequence>MPKVSIVVPVYNLELYVERCLESLVNQTLQDIEILVVDDGSTDDSPLLIGELAERYPSLIRVFTKVNGGHGSACNHGIDRARGEYVMIVDGDDFLDPDTTRFMYEKACSVRADLLIGNLRYIHSGSTSTHQPLSFQGEKLLDEADWPLLFQNWATPCGRLYKRKLFEDPRLRFLPGIIFADVNFAPKTYLAAERIHYVNEELYNYDVTRPTQSIRQTDKRVLNVVPALRDMLDFYKAKGQFEACRPELLGYVVRHCFAWIGKVETLHGYPRQQALAELFSVLDEHFGDEWTTSEALRQVAGRRRSHLIRAARRLAYAPIVWSWELRNANQALDARVEHLLNEPLRHYRSLRTQVERQVIDRLSI</sequence>
<organism evidence="4 5">
    <name type="scientific">Archangium lansingense</name>
    <dbReference type="NCBI Taxonomy" id="2995310"/>
    <lineage>
        <taxon>Bacteria</taxon>
        <taxon>Pseudomonadati</taxon>
        <taxon>Myxococcota</taxon>
        <taxon>Myxococcia</taxon>
        <taxon>Myxococcales</taxon>
        <taxon>Cystobacterineae</taxon>
        <taxon>Archangiaceae</taxon>
        <taxon>Archangium</taxon>
    </lineage>
</organism>
<gene>
    <name evidence="4" type="ORF">OV287_34655</name>
</gene>
<dbReference type="InterPro" id="IPR001173">
    <property type="entry name" value="Glyco_trans_2-like"/>
</dbReference>
<evidence type="ECO:0000313" key="4">
    <source>
        <dbReference type="EMBL" id="MCY1079614.1"/>
    </source>
</evidence>
<dbReference type="SUPFAM" id="SSF53448">
    <property type="entry name" value="Nucleotide-diphospho-sugar transferases"/>
    <property type="match status" value="1"/>
</dbReference>
<dbReference type="RefSeq" id="WP_267538323.1">
    <property type="nucleotide sequence ID" value="NZ_JAPNKA010000001.1"/>
</dbReference>
<dbReference type="InterPro" id="IPR029044">
    <property type="entry name" value="Nucleotide-diphossugar_trans"/>
</dbReference>
<dbReference type="EMBL" id="JAPNKA010000001">
    <property type="protein sequence ID" value="MCY1079614.1"/>
    <property type="molecule type" value="Genomic_DNA"/>
</dbReference>